<name>A0A172TZC0_9BACT</name>
<dbReference type="PANTHER" id="PTHR43798:SF33">
    <property type="entry name" value="HYDROLASE, PUTATIVE (AFU_ORTHOLOGUE AFUA_2G14860)-RELATED"/>
    <property type="match status" value="1"/>
</dbReference>
<keyword evidence="5" id="KW-1185">Reference proteome</keyword>
<evidence type="ECO:0000313" key="4">
    <source>
        <dbReference type="EMBL" id="ANE52133.1"/>
    </source>
</evidence>
<reference evidence="4 5" key="2">
    <citation type="journal article" date="2016" name="Int. J. Syst. Evol. Microbiol.">
        <title>Flavisolibacter tropicus sp. nov., isolated from tropical soil.</title>
        <authorList>
            <person name="Lee J.J."/>
            <person name="Kang M.S."/>
            <person name="Kim G.S."/>
            <person name="Lee C.S."/>
            <person name="Lim S."/>
            <person name="Lee J."/>
            <person name="Roh S.H."/>
            <person name="Kang H."/>
            <person name="Ha J.M."/>
            <person name="Bae S."/>
            <person name="Jung H.Y."/>
            <person name="Kim M.K."/>
        </authorList>
    </citation>
    <scope>NUCLEOTIDE SEQUENCE [LARGE SCALE GENOMIC DNA]</scope>
    <source>
        <strain evidence="4 5">LCS9</strain>
    </source>
</reference>
<feature type="domain" description="AB hydrolase-1" evidence="3">
    <location>
        <begin position="50"/>
        <end position="295"/>
    </location>
</feature>
<accession>A0A172TZC0</accession>
<evidence type="ECO:0000313" key="5">
    <source>
        <dbReference type="Proteomes" id="UP000077177"/>
    </source>
</evidence>
<dbReference type="PANTHER" id="PTHR43798">
    <property type="entry name" value="MONOACYLGLYCEROL LIPASE"/>
    <property type="match status" value="1"/>
</dbReference>
<comment type="similarity">
    <text evidence="1">Belongs to the peptidase S33 family.</text>
</comment>
<dbReference type="Gene3D" id="3.40.50.1820">
    <property type="entry name" value="alpha/beta hydrolase"/>
    <property type="match status" value="1"/>
</dbReference>
<dbReference type="InterPro" id="IPR029058">
    <property type="entry name" value="AB_hydrolase_fold"/>
</dbReference>
<sequence length="312" mass="36029">MSTVYLKLFLLATFITIQARSQQPIDTNQIVTIGSIKQYIKIKGKDDSKPILLFLHGGPGSSLLQKNDRISSKLQQYFVVIQWDQRETGETLKLNKSPQPLTLPLFYNDTHDLIDSLLHKFQKPKLYLAGYSWGSGLGFYIADKYPELLYAYIAISPVIDQFRSDSISLAMLKETMGKKARKELAQVKIPFENAEQLYYHRKWLFKHDGQKLVRLSLRKSFVEAWAVTWFDVWSRSSDINRFESLPTINCPVYFFAGAKDYNTNSSVTKDYFNKVVAPKKDLFLFTNAGHGLPETNPDPFQDIIIKKYFRKP</sequence>
<dbReference type="GO" id="GO:0006508">
    <property type="term" value="P:proteolysis"/>
    <property type="evidence" value="ECO:0007669"/>
    <property type="project" value="InterPro"/>
</dbReference>
<dbReference type="PRINTS" id="PR00793">
    <property type="entry name" value="PROAMNOPTASE"/>
</dbReference>
<dbReference type="EMBL" id="CP011390">
    <property type="protein sequence ID" value="ANE52133.1"/>
    <property type="molecule type" value="Genomic_DNA"/>
</dbReference>
<dbReference type="SUPFAM" id="SSF53474">
    <property type="entry name" value="alpha/beta-Hydrolases"/>
    <property type="match status" value="1"/>
</dbReference>
<dbReference type="AlphaFoldDB" id="A0A172TZC0"/>
<dbReference type="Proteomes" id="UP000077177">
    <property type="component" value="Chromosome"/>
</dbReference>
<evidence type="ECO:0000256" key="2">
    <source>
        <dbReference type="ARBA" id="ARBA00022801"/>
    </source>
</evidence>
<dbReference type="STRING" id="1492898.SY85_18195"/>
<reference evidence="5" key="1">
    <citation type="submission" date="2015-01" db="EMBL/GenBank/DDBJ databases">
        <title>Flavisolibacter sp./LCS9/ whole genome sequencing.</title>
        <authorList>
            <person name="Kim M.K."/>
            <person name="Srinivasan S."/>
            <person name="Lee J.-J."/>
        </authorList>
    </citation>
    <scope>NUCLEOTIDE SEQUENCE [LARGE SCALE GENOMIC DNA]</scope>
    <source>
        <strain evidence="5">LCS9</strain>
    </source>
</reference>
<dbReference type="OrthoDB" id="9796770at2"/>
<keyword evidence="2" id="KW-0378">Hydrolase</keyword>
<dbReference type="InterPro" id="IPR050266">
    <property type="entry name" value="AB_hydrolase_sf"/>
</dbReference>
<dbReference type="GO" id="GO:0016020">
    <property type="term" value="C:membrane"/>
    <property type="evidence" value="ECO:0007669"/>
    <property type="project" value="TreeGrafter"/>
</dbReference>
<dbReference type="Pfam" id="PF00561">
    <property type="entry name" value="Abhydrolase_1"/>
    <property type="match status" value="1"/>
</dbReference>
<protein>
    <recommendedName>
        <fullName evidence="3">AB hydrolase-1 domain-containing protein</fullName>
    </recommendedName>
</protein>
<dbReference type="InterPro" id="IPR000073">
    <property type="entry name" value="AB_hydrolase_1"/>
</dbReference>
<evidence type="ECO:0000259" key="3">
    <source>
        <dbReference type="Pfam" id="PF00561"/>
    </source>
</evidence>
<proteinExistence type="inferred from homology"/>
<dbReference type="InterPro" id="IPR002410">
    <property type="entry name" value="Peptidase_S33"/>
</dbReference>
<dbReference type="KEGG" id="fla:SY85_18195"/>
<dbReference type="GO" id="GO:0008233">
    <property type="term" value="F:peptidase activity"/>
    <property type="evidence" value="ECO:0007669"/>
    <property type="project" value="InterPro"/>
</dbReference>
<dbReference type="RefSeq" id="WP_066406310.1">
    <property type="nucleotide sequence ID" value="NZ_CP011390.1"/>
</dbReference>
<organism evidence="4 5">
    <name type="scientific">Flavisolibacter tropicus</name>
    <dbReference type="NCBI Taxonomy" id="1492898"/>
    <lineage>
        <taxon>Bacteria</taxon>
        <taxon>Pseudomonadati</taxon>
        <taxon>Bacteroidota</taxon>
        <taxon>Chitinophagia</taxon>
        <taxon>Chitinophagales</taxon>
        <taxon>Chitinophagaceae</taxon>
        <taxon>Flavisolibacter</taxon>
    </lineage>
</organism>
<evidence type="ECO:0000256" key="1">
    <source>
        <dbReference type="ARBA" id="ARBA00010088"/>
    </source>
</evidence>
<gene>
    <name evidence="4" type="ORF">SY85_18195</name>
</gene>